<dbReference type="CDD" id="cd00761">
    <property type="entry name" value="Glyco_tranf_GTA_type"/>
    <property type="match status" value="1"/>
</dbReference>
<dbReference type="SUPFAM" id="SSF53448">
    <property type="entry name" value="Nucleotide-diphospho-sugar transferases"/>
    <property type="match status" value="2"/>
</dbReference>
<evidence type="ECO:0000313" key="3">
    <source>
        <dbReference type="Proteomes" id="UP001500218"/>
    </source>
</evidence>
<dbReference type="PANTHER" id="PTHR43630:SF2">
    <property type="entry name" value="GLYCOSYLTRANSFERASE"/>
    <property type="match status" value="1"/>
</dbReference>
<dbReference type="Proteomes" id="UP001500218">
    <property type="component" value="Unassembled WGS sequence"/>
</dbReference>
<feature type="domain" description="Glycosyltransferase 2-like" evidence="1">
    <location>
        <begin position="217"/>
        <end position="299"/>
    </location>
</feature>
<dbReference type="InterPro" id="IPR001173">
    <property type="entry name" value="Glyco_trans_2-like"/>
</dbReference>
<dbReference type="EMBL" id="BAAALT010000003">
    <property type="protein sequence ID" value="GAA1783350.1"/>
    <property type="molecule type" value="Genomic_DNA"/>
</dbReference>
<name>A0ABP4XMD4_9ACTN</name>
<protein>
    <recommendedName>
        <fullName evidence="1">Glycosyltransferase 2-like domain-containing protein</fullName>
    </recommendedName>
</protein>
<dbReference type="PANTHER" id="PTHR43630">
    <property type="entry name" value="POLY-BETA-1,6-N-ACETYL-D-GLUCOSAMINE SYNTHASE"/>
    <property type="match status" value="1"/>
</dbReference>
<evidence type="ECO:0000259" key="1">
    <source>
        <dbReference type="Pfam" id="PF00535"/>
    </source>
</evidence>
<keyword evidence="3" id="KW-1185">Reference proteome</keyword>
<evidence type="ECO:0000313" key="2">
    <source>
        <dbReference type="EMBL" id="GAA1783350.1"/>
    </source>
</evidence>
<accession>A0ABP4XMD4</accession>
<comment type="caution">
    <text evidence="2">The sequence shown here is derived from an EMBL/GenBank/DDBJ whole genome shotgun (WGS) entry which is preliminary data.</text>
</comment>
<dbReference type="RefSeq" id="WP_344125121.1">
    <property type="nucleotide sequence ID" value="NZ_BAAALT010000003.1"/>
</dbReference>
<proteinExistence type="predicted"/>
<sequence>MTHAPVSLVLLASGPTGDFPDVLDAVRRDCGPQDEVVCVVPATRTALLDVAAGQEWLRVIEVASDTPEECWSAGVAATTLPIVVFLDGDTAPSPGWLAELVTALDDPTVVAAGPSCTRTFGPQRVESPTDPAAAARFAADWDGDGVTDVGRLGPVCAAVRRDALTAVGGPVHDLLPYPALAARGRVVLARNALVLHRSTDCALRPAATSAEGAFLSAVLLTRDDEAHLADCLSAVRPFVDEIVVRDLGSTDRTVEIARAAGAVVVEGGWDGDFGAARSEALSHVTAEWTLALEPDEVAEGNPMAMRGQLMFATRSNVLAVRVGSQPAPRLFRTEIGRFTGSESEVMVDRITGEPVPCEGLFPGLSLRIADAAAGTAGRNLRSTPHSPAEDRVNASRLQGPRAEISALLDANRLGDATIRLNESLSAGERPLNLGEIDRVLAATWSAAEARDAVIAVLAKVSSELSVGQWFNWSARVRAAGLPAACPLLTVAADEGNPAPQRVIAAAMAMEFYDDETAGAVFAQAIEHVSDAESEEVLARLREYTPRVAASVEMAPA</sequence>
<organism evidence="2 3">
    <name type="scientific">Luedemannella flava</name>
    <dbReference type="NCBI Taxonomy" id="349316"/>
    <lineage>
        <taxon>Bacteria</taxon>
        <taxon>Bacillati</taxon>
        <taxon>Actinomycetota</taxon>
        <taxon>Actinomycetes</taxon>
        <taxon>Micromonosporales</taxon>
        <taxon>Micromonosporaceae</taxon>
        <taxon>Luedemannella</taxon>
    </lineage>
</organism>
<feature type="domain" description="Glycosyltransferase 2-like" evidence="1">
    <location>
        <begin position="68"/>
        <end position="130"/>
    </location>
</feature>
<dbReference type="InterPro" id="IPR029044">
    <property type="entry name" value="Nucleotide-diphossugar_trans"/>
</dbReference>
<gene>
    <name evidence="2" type="ORF">GCM10009682_01740</name>
</gene>
<dbReference type="Gene3D" id="3.90.550.10">
    <property type="entry name" value="Spore Coat Polysaccharide Biosynthesis Protein SpsA, Chain A"/>
    <property type="match status" value="2"/>
</dbReference>
<dbReference type="Pfam" id="PF00535">
    <property type="entry name" value="Glycos_transf_2"/>
    <property type="match status" value="2"/>
</dbReference>
<reference evidence="3" key="1">
    <citation type="journal article" date="2019" name="Int. J. Syst. Evol. Microbiol.">
        <title>The Global Catalogue of Microorganisms (GCM) 10K type strain sequencing project: providing services to taxonomists for standard genome sequencing and annotation.</title>
        <authorList>
            <consortium name="The Broad Institute Genomics Platform"/>
            <consortium name="The Broad Institute Genome Sequencing Center for Infectious Disease"/>
            <person name="Wu L."/>
            <person name="Ma J."/>
        </authorList>
    </citation>
    <scope>NUCLEOTIDE SEQUENCE [LARGE SCALE GENOMIC DNA]</scope>
    <source>
        <strain evidence="3">JCM 13250</strain>
    </source>
</reference>